<accession>A0A0K6IIS7</accession>
<keyword evidence="1" id="KW-0812">Transmembrane</keyword>
<feature type="transmembrane region" description="Helical" evidence="1">
    <location>
        <begin position="248"/>
        <end position="268"/>
    </location>
</feature>
<evidence type="ECO:0000256" key="1">
    <source>
        <dbReference type="SAM" id="Phobius"/>
    </source>
</evidence>
<feature type="transmembrane region" description="Helical" evidence="1">
    <location>
        <begin position="142"/>
        <end position="166"/>
    </location>
</feature>
<feature type="transmembrane region" description="Helical" evidence="1">
    <location>
        <begin position="48"/>
        <end position="69"/>
    </location>
</feature>
<name>A0A0K6IIS7_9GAMM</name>
<evidence type="ECO:0000313" key="3">
    <source>
        <dbReference type="Proteomes" id="UP000182769"/>
    </source>
</evidence>
<feature type="transmembrane region" description="Helical" evidence="1">
    <location>
        <begin position="20"/>
        <end position="42"/>
    </location>
</feature>
<dbReference type="Proteomes" id="UP000182769">
    <property type="component" value="Unassembled WGS sequence"/>
</dbReference>
<dbReference type="AlphaFoldDB" id="A0A0K6IIS7"/>
<evidence type="ECO:0000313" key="2">
    <source>
        <dbReference type="EMBL" id="CUB02981.1"/>
    </source>
</evidence>
<feature type="transmembrane region" description="Helical" evidence="1">
    <location>
        <begin position="215"/>
        <end position="236"/>
    </location>
</feature>
<dbReference type="RefSeq" id="WP_055461945.1">
    <property type="nucleotide sequence ID" value="NZ_CYHG01000002.1"/>
</dbReference>
<feature type="transmembrane region" description="Helical" evidence="1">
    <location>
        <begin position="81"/>
        <end position="99"/>
    </location>
</feature>
<dbReference type="Pfam" id="PF13687">
    <property type="entry name" value="DUF4153"/>
    <property type="match status" value="1"/>
</dbReference>
<feature type="transmembrane region" description="Helical" evidence="1">
    <location>
        <begin position="280"/>
        <end position="301"/>
    </location>
</feature>
<feature type="transmembrane region" description="Helical" evidence="1">
    <location>
        <begin position="339"/>
        <end position="359"/>
    </location>
</feature>
<gene>
    <name evidence="2" type="ORF">Ga0061065_102319</name>
</gene>
<feature type="transmembrane region" description="Helical" evidence="1">
    <location>
        <begin position="178"/>
        <end position="195"/>
    </location>
</feature>
<dbReference type="OrthoDB" id="9812996at2"/>
<keyword evidence="1" id="KW-1133">Transmembrane helix</keyword>
<reference evidence="3" key="1">
    <citation type="submission" date="2015-08" db="EMBL/GenBank/DDBJ databases">
        <authorList>
            <person name="Varghese N."/>
        </authorList>
    </citation>
    <scope>NUCLEOTIDE SEQUENCE [LARGE SCALE GENOMIC DNA]</scope>
    <source>
        <strain evidence="3">JCM 18476</strain>
    </source>
</reference>
<proteinExistence type="predicted"/>
<keyword evidence="3" id="KW-1185">Reference proteome</keyword>
<feature type="transmembrane region" description="Helical" evidence="1">
    <location>
        <begin position="313"/>
        <end position="332"/>
    </location>
</feature>
<dbReference type="STRING" id="1137284.GCA_001418205_00825"/>
<dbReference type="EMBL" id="CYHG01000002">
    <property type="protein sequence ID" value="CUB02981.1"/>
    <property type="molecule type" value="Genomic_DNA"/>
</dbReference>
<feature type="transmembrane region" description="Helical" evidence="1">
    <location>
        <begin position="105"/>
        <end position="122"/>
    </location>
</feature>
<dbReference type="InterPro" id="IPR025291">
    <property type="entry name" value="DUF4153"/>
</dbReference>
<protein>
    <recommendedName>
        <fullName evidence="4">DUF4153 domain-containing protein</fullName>
    </recommendedName>
</protein>
<organism evidence="2 3">
    <name type="scientific">Marinomonas fungiae</name>
    <dbReference type="NCBI Taxonomy" id="1137284"/>
    <lineage>
        <taxon>Bacteria</taxon>
        <taxon>Pseudomonadati</taxon>
        <taxon>Pseudomonadota</taxon>
        <taxon>Gammaproteobacteria</taxon>
        <taxon>Oceanospirillales</taxon>
        <taxon>Oceanospirillaceae</taxon>
        <taxon>Marinomonas</taxon>
    </lineage>
</organism>
<sequence>MKLLNKIFPFNDLMDTVIRFPLSVICTSTLFVISLLLNHQAVSIDDKFIERLIVVLGTSFIMLGIIRLLAQSQGLSRTKEYGVSILCVGAITALAWLPSLWWMHFFYLLPALLLALMIAPYLRSGDDLSVWFFNHKMWFGVVVSYVALLLFAGGLCTALWAVDILFSVPIPSEVYNDIWSFACLILGPLYALSWVPERFTFTKEDCNTPTGLKFIVNWISAPMVFIYLGVLYAYFIKILVTGEVPNGHLAYLISGFIGAGIITYLLAHPLREHGAPQLRLFYRILFPAMIVPVGFHFYAIWERINAYGITESRYMLAISAIWFAFLAIAGTLKRLPIRAIPMSLAVLMLIATIGPWSAISVSGQSQKARLETMLIENNILVNGKIVAPTVEPSFETRKNISSILMYLCQTERDDLIKTWFSAPKEDNDFECIAHSLTEAMGFEFVSYYSETPDENSFAFYPQDQHYKDIAGYDRLIESNYLYMLTDEQDSPKHEITLTGEETFIVEYKAPYLSVTLTGMEPVTLDLEAFAKQLLATQSGEDNQRDDMSIRGENKDMLYRIDFNHLSGETQEQRADIQSISFDFYYKTKP</sequence>
<evidence type="ECO:0008006" key="4">
    <source>
        <dbReference type="Google" id="ProtNLM"/>
    </source>
</evidence>
<keyword evidence="1" id="KW-0472">Membrane</keyword>